<organism evidence="1 2">
    <name type="scientific">Meloidogyne enterolobii</name>
    <name type="common">Root-knot nematode worm</name>
    <name type="synonym">Meloidogyne mayaguensis</name>
    <dbReference type="NCBI Taxonomy" id="390850"/>
    <lineage>
        <taxon>Eukaryota</taxon>
        <taxon>Metazoa</taxon>
        <taxon>Ecdysozoa</taxon>
        <taxon>Nematoda</taxon>
        <taxon>Chromadorea</taxon>
        <taxon>Rhabditida</taxon>
        <taxon>Tylenchina</taxon>
        <taxon>Tylenchomorpha</taxon>
        <taxon>Tylenchoidea</taxon>
        <taxon>Meloidogynidae</taxon>
        <taxon>Meloidogyninae</taxon>
        <taxon>Meloidogyne</taxon>
    </lineage>
</organism>
<name>A0ACB0Z7X7_MELEN</name>
<comment type="caution">
    <text evidence="1">The sequence shown here is derived from an EMBL/GenBank/DDBJ whole genome shotgun (WGS) entry which is preliminary data.</text>
</comment>
<evidence type="ECO:0000313" key="1">
    <source>
        <dbReference type="EMBL" id="CAK5075030.1"/>
    </source>
</evidence>
<dbReference type="Proteomes" id="UP001497535">
    <property type="component" value="Unassembled WGS sequence"/>
</dbReference>
<reference evidence="1" key="1">
    <citation type="submission" date="2023-11" db="EMBL/GenBank/DDBJ databases">
        <authorList>
            <person name="Poullet M."/>
        </authorList>
    </citation>
    <scope>NUCLEOTIDE SEQUENCE</scope>
    <source>
        <strain evidence="1">E1834</strain>
    </source>
</reference>
<keyword evidence="2" id="KW-1185">Reference proteome</keyword>
<evidence type="ECO:0000313" key="2">
    <source>
        <dbReference type="Proteomes" id="UP001497535"/>
    </source>
</evidence>
<accession>A0ACB0Z7X7</accession>
<dbReference type="EMBL" id="CAVMJV010000027">
    <property type="protein sequence ID" value="CAK5075030.1"/>
    <property type="molecule type" value="Genomic_DNA"/>
</dbReference>
<sequence>MEAFCVNKNTPLFDTESLKNGNSSTIPRVSECYQQTTLYALPAFFLLIFSPLVIYDFKKSTKGPLLRRTPTTLRIFLCGFLLINVLIQIVYFSATFTWNQNLNPSSNGALPIFKFLALLLLDISLFLALILLLGCRRFGLATSGVLFNYWLLLAVCGIPRFRESVELWFGENGRDNKDYFAALLFILYYVVVVKILFISCFADHSRTDEINSKTCPEPSVSFLNRILFIWFDGIARLGNMRALVIDDLWNLPERDKSKHLTKKFERIREKQFKSYNQQKIKKVKTPLLKKNQNGIEETELLETNGYKPEYSTNKNEFKENSSPPSLIWALFLTFKFSLFGAIFYKIIHDLLQFAPPKLLDLLLQFIETPEANIWNGIGIAVCMFLLNFIQSMFIHQYFHIMFRIGMNVRSILTSAIYKKALLLSSNARTKRTIGEIVNLMTVDIQRFQDMASWINFMWSAPFQVLLSLYFLFQLLGISVLAGLICLITFIPINAKLSLAMRKYQQKQMTLKDERLKLMNEILNGIKVFKLYAWEESIEDRILGIRKKELQLLRRIAYVNAISSITWSCAPFLVAVSTFFAYLLLDPANNVLTPRITFVALSYFNILRFPLAMFPMIGSQAVQCNVSNKRLKTFLAEDELEPLPSNNSFGDSSLSISLRNASFSWSEEEPLFLKNLNIEIKRGSLVAVVGRIGSGKSSLLSAILGEMYCKSGTVEIDGQIAYVPQQAWIQNMSLRENILFGNTLNKQSYDVVIDACSLQQDLDSLPGGDSIEIGEKQRISLARAAYLDRDIYFLDDPLSAVDSHVGKHIFDKLIGSKNGLLKTKTRVLVTHGLSFLKYCDQIIVVKDGQVTESGSYHDLLKSSGELSEIIEEYVLKQQSATNVNEEPDDEILDVLDELEKIHPEKSLPRLSARRVTSESETSAKAVMPQQKESTTTIPQKKLITKIIEKEEVFTGKVKFGVYLEYLRAVGLISLTFFLCIYLLSSLLGIATNLWLAKWSDQAEKIQKGTSSFSTETKSNLLIYTSLGIAQAFTVAFGSVIMSIGMIKASRKLHQTMLKSVLRSPMSWFDITPLGRIMNRFGKDVDSLDSEIPRSFTSFLRTLLASAETLAMISYATPQFMLCVAPLAIFYGLVLRYYVSTSRQLKRLESTTRSPIYSHFQARNFFLNFFFQKFFFRSLYKVLAQFVLTIALNDFRLNLKNVWIIIWSFISLLLWQIVRLELVGNFIVFFSAFSAVLFRHTDHVTAGLVGLSVSYALSVTQVLNWAVRMASELETNIVSVERIKEYKETPTEASLETPSEVFKEKKGEEFWPENGEILIDNLAIRYRQNLDLVLKDVNAHILPHEKIGIVGRTGAGKSSLVLALFRLVEPASGKIIIDGIDISKLGLKQLRSRLTIDPVLFSGTFRENLDPFGHHSDDGIWTALKLTHLDEFVNTLPNKLDYKISEGGTNLSVGQRQLICLARAVLRRSKILVLDEAAASVDLETDHLIQQTIRRQFVDCTVLTIAHRLHSVIDSTRILVFSEGRVAEFDTPINLFARQDSLFRALCLDAGINSIDDVKNGNNDIKEEENNEEKKQN</sequence>
<gene>
    <name evidence="1" type="ORF">MENTE1834_LOCUS21805</name>
</gene>
<proteinExistence type="predicted"/>
<protein>
    <submittedName>
        <fullName evidence="1">Uncharacterized protein</fullName>
    </submittedName>
</protein>